<proteinExistence type="predicted"/>
<dbReference type="FunFam" id="2.10.110.10:FF:000018">
    <property type="entry name" value="Paxillin isoform 1"/>
    <property type="match status" value="1"/>
</dbReference>
<dbReference type="CDD" id="cd09336">
    <property type="entry name" value="LIM1_Paxillin_like"/>
    <property type="match status" value="1"/>
</dbReference>
<dbReference type="PANTHER" id="PTHR24216:SF8">
    <property type="entry name" value="PAXILLIN, ISOFORM F"/>
    <property type="match status" value="1"/>
</dbReference>
<keyword evidence="8 10" id="KW-0440">LIM domain</keyword>
<evidence type="ECO:0000256" key="7">
    <source>
        <dbReference type="ARBA" id="ARBA00022949"/>
    </source>
</evidence>
<dbReference type="SUPFAM" id="SSF57716">
    <property type="entry name" value="Glucocorticoid receptor-like (DNA-binding domain)"/>
    <property type="match status" value="3"/>
</dbReference>
<evidence type="ECO:0000256" key="6">
    <source>
        <dbReference type="ARBA" id="ARBA00022833"/>
    </source>
</evidence>
<feature type="region of interest" description="Disordered" evidence="11">
    <location>
        <begin position="27"/>
        <end position="113"/>
    </location>
</feature>
<evidence type="ECO:0000256" key="9">
    <source>
        <dbReference type="ARBA" id="ARBA00023212"/>
    </source>
</evidence>
<keyword evidence="4 10" id="KW-0479">Metal-binding</keyword>
<dbReference type="GO" id="GO:0005925">
    <property type="term" value="C:focal adhesion"/>
    <property type="evidence" value="ECO:0007669"/>
    <property type="project" value="UniProtKB-SubCell"/>
</dbReference>
<feature type="domain" description="LIM zinc-binding" evidence="13">
    <location>
        <begin position="399"/>
        <end position="456"/>
    </location>
</feature>
<keyword evidence="5" id="KW-0677">Repeat</keyword>
<dbReference type="AlphaFoldDB" id="A0A8W7NZL7"/>
<feature type="compositionally biased region" description="Polar residues" evidence="11">
    <location>
        <begin position="52"/>
        <end position="113"/>
    </location>
</feature>
<keyword evidence="7" id="KW-0965">Cell junction</keyword>
<dbReference type="PANTHER" id="PTHR24216">
    <property type="entry name" value="PAXILLIN-RELATED"/>
    <property type="match status" value="1"/>
</dbReference>
<feature type="domain" description="LIM zinc-binding" evidence="13">
    <location>
        <begin position="457"/>
        <end position="516"/>
    </location>
</feature>
<keyword evidence="3" id="KW-0963">Cytoplasm</keyword>
<evidence type="ECO:0000313" key="14">
    <source>
        <dbReference type="EnsemblMetazoa" id="ACOM022687-PA.1"/>
    </source>
</evidence>
<evidence type="ECO:0000256" key="10">
    <source>
        <dbReference type="PROSITE-ProRule" id="PRU00125"/>
    </source>
</evidence>
<name>A0A8W7NZL7_ANOCL</name>
<evidence type="ECO:0000256" key="3">
    <source>
        <dbReference type="ARBA" id="ARBA00022490"/>
    </source>
</evidence>
<dbReference type="PROSITE" id="PS50023">
    <property type="entry name" value="LIM_DOMAIN_2"/>
    <property type="match status" value="3"/>
</dbReference>
<keyword evidence="12" id="KW-0732">Signal</keyword>
<feature type="compositionally biased region" description="Polar residues" evidence="11">
    <location>
        <begin position="136"/>
        <end position="146"/>
    </location>
</feature>
<dbReference type="PROSITE" id="PS00478">
    <property type="entry name" value="LIM_DOMAIN_1"/>
    <property type="match status" value="2"/>
</dbReference>
<dbReference type="InterPro" id="IPR047075">
    <property type="entry name" value="Paxillin_TGFB1I1_LIM_dom1"/>
</dbReference>
<evidence type="ECO:0000256" key="8">
    <source>
        <dbReference type="ARBA" id="ARBA00023038"/>
    </source>
</evidence>
<dbReference type="VEuPathDB" id="VectorBase:ACON2_032769"/>
<dbReference type="InterPro" id="IPR001781">
    <property type="entry name" value="Znf_LIM"/>
</dbReference>
<evidence type="ECO:0000256" key="4">
    <source>
        <dbReference type="ARBA" id="ARBA00022723"/>
    </source>
</evidence>
<evidence type="ECO:0000256" key="2">
    <source>
        <dbReference type="ARBA" id="ARBA00004246"/>
    </source>
</evidence>
<protein>
    <recommendedName>
        <fullName evidence="13">LIM zinc-binding domain-containing protein</fullName>
    </recommendedName>
</protein>
<evidence type="ECO:0000256" key="1">
    <source>
        <dbReference type="ARBA" id="ARBA00004245"/>
    </source>
</evidence>
<organism evidence="14">
    <name type="scientific">Anopheles coluzzii</name>
    <name type="common">African malaria mosquito</name>
    <dbReference type="NCBI Taxonomy" id="1518534"/>
    <lineage>
        <taxon>Eukaryota</taxon>
        <taxon>Metazoa</taxon>
        <taxon>Ecdysozoa</taxon>
        <taxon>Arthropoda</taxon>
        <taxon>Hexapoda</taxon>
        <taxon>Insecta</taxon>
        <taxon>Pterygota</taxon>
        <taxon>Neoptera</taxon>
        <taxon>Endopterygota</taxon>
        <taxon>Diptera</taxon>
        <taxon>Nematocera</taxon>
        <taxon>Culicoidea</taxon>
        <taxon>Culicidae</taxon>
        <taxon>Anophelinae</taxon>
        <taxon>Anopheles</taxon>
    </lineage>
</organism>
<dbReference type="CDD" id="cd09338">
    <property type="entry name" value="LIM3_Paxillin_like"/>
    <property type="match status" value="1"/>
</dbReference>
<comment type="subcellular location">
    <subcellularLocation>
        <location evidence="2">Cell junction</location>
        <location evidence="2">Focal adhesion</location>
    </subcellularLocation>
    <subcellularLocation>
        <location evidence="1">Cytoplasm</location>
        <location evidence="1">Cytoskeleton</location>
    </subcellularLocation>
</comment>
<feature type="region of interest" description="Disordered" evidence="11">
    <location>
        <begin position="131"/>
        <end position="152"/>
    </location>
</feature>
<dbReference type="GO" id="GO:0046872">
    <property type="term" value="F:metal ion binding"/>
    <property type="evidence" value="ECO:0007669"/>
    <property type="project" value="UniProtKB-KW"/>
</dbReference>
<evidence type="ECO:0000259" key="13">
    <source>
        <dbReference type="PROSITE" id="PS50023"/>
    </source>
</evidence>
<dbReference type="CDD" id="cd09337">
    <property type="entry name" value="LIM2_Paxillin_like"/>
    <property type="match status" value="1"/>
</dbReference>
<dbReference type="GO" id="GO:0005856">
    <property type="term" value="C:cytoskeleton"/>
    <property type="evidence" value="ECO:0007669"/>
    <property type="project" value="UniProtKB-SubCell"/>
</dbReference>
<dbReference type="SMART" id="SM00132">
    <property type="entry name" value="LIM"/>
    <property type="match status" value="3"/>
</dbReference>
<keyword evidence="6 10" id="KW-0862">Zinc</keyword>
<sequence length="516" mass="56228">MCFSNVYVLLSLFADALLADLQNTVPGHNQQQHGGGGGGGGSSVPGYGSLNGVRNKQQTSPVPQTYQNTTAKTVTESRATNGYNGSLPRSTTPHNSLPRSSTPQKLQTSASGNLSELDSLLQDLSSARYGNVAEKQPSNAIVTSPSPYAINDSIKRPSVDSLLEELSNAHSNPIYAVPHGNQNANQPGRQVTITVRETTTEKLTGTPSAQYQNQLYQQQLAQNESHTSSATKELDDLMASLSDFKLAQNESHTSSATKELDDLMASLSDFKISAGTSHQHQSVTDYAKPNQGTSHYQSTLTTVSTTEHLPPASSDQLDSMLGNLTADMSRQGVNTTQKGCCNACDKPIVGQVITALGKTWHPEHFTCNHCNQELGTRNFFERDGNPYCEPDYHNLFSPRCAYCNGPILDKCVTALEKTWHTEHFFCAQCGQQFGEDGFHERDGKPYCRNDYFDMFAPKCNGCNRAIMENYISALNSQWHPDCFVCRDCSKPVTGKSFYAMEGKPVCPGCVGADEDE</sequence>
<evidence type="ECO:0000256" key="11">
    <source>
        <dbReference type="SAM" id="MobiDB-lite"/>
    </source>
</evidence>
<reference evidence="14" key="1">
    <citation type="submission" date="2022-08" db="UniProtKB">
        <authorList>
            <consortium name="EnsemblMetazoa"/>
        </authorList>
    </citation>
    <scope>IDENTIFICATION</scope>
</reference>
<dbReference type="Proteomes" id="UP000075882">
    <property type="component" value="Unassembled WGS sequence"/>
</dbReference>
<feature type="domain" description="LIM zinc-binding" evidence="13">
    <location>
        <begin position="339"/>
        <end position="398"/>
    </location>
</feature>
<dbReference type="EnsemblMetazoa" id="ACOM022687-RA">
    <property type="protein sequence ID" value="ACOM022687-PA.1"/>
    <property type="gene ID" value="ACOM022687"/>
</dbReference>
<keyword evidence="9" id="KW-0206">Cytoskeleton</keyword>
<evidence type="ECO:0000256" key="12">
    <source>
        <dbReference type="SAM" id="SignalP"/>
    </source>
</evidence>
<dbReference type="Pfam" id="PF00412">
    <property type="entry name" value="LIM"/>
    <property type="match status" value="3"/>
</dbReference>
<evidence type="ECO:0000256" key="5">
    <source>
        <dbReference type="ARBA" id="ARBA00022737"/>
    </source>
</evidence>
<feature type="compositionally biased region" description="Gly residues" evidence="11">
    <location>
        <begin position="33"/>
        <end position="43"/>
    </location>
</feature>
<dbReference type="FunFam" id="2.10.110.10:FF:000012">
    <property type="entry name" value="Paxillin isoform 1"/>
    <property type="match status" value="1"/>
</dbReference>
<accession>A0A8W7NZL7</accession>
<dbReference type="Gene3D" id="2.10.110.10">
    <property type="entry name" value="Cysteine Rich Protein"/>
    <property type="match status" value="3"/>
</dbReference>
<feature type="region of interest" description="Disordered" evidence="11">
    <location>
        <begin position="278"/>
        <end position="298"/>
    </location>
</feature>
<feature type="signal peptide" evidence="12">
    <location>
        <begin position="1"/>
        <end position="19"/>
    </location>
</feature>
<feature type="chain" id="PRO_5036476047" description="LIM zinc-binding domain-containing protein" evidence="12">
    <location>
        <begin position="20"/>
        <end position="516"/>
    </location>
</feature>
<dbReference type="FunFam" id="2.10.110.10:FF:000008">
    <property type="entry name" value="Paxillin isoform 1"/>
    <property type="match status" value="1"/>
</dbReference>